<evidence type="ECO:0000313" key="11">
    <source>
        <dbReference type="Proteomes" id="UP000715441"/>
    </source>
</evidence>
<dbReference type="InterPro" id="IPR006091">
    <property type="entry name" value="Acyl-CoA_Oxase/DH_mid-dom"/>
</dbReference>
<dbReference type="InterPro" id="IPR009100">
    <property type="entry name" value="AcylCoA_DH/oxidase_NM_dom_sf"/>
</dbReference>
<evidence type="ECO:0000313" key="10">
    <source>
        <dbReference type="EMBL" id="NKQ58059.1"/>
    </source>
</evidence>
<gene>
    <name evidence="10" type="ORF">HFP15_34885</name>
</gene>
<feature type="domain" description="Acyl-CoA dehydrogenase/oxidase C-terminal" evidence="7">
    <location>
        <begin position="220"/>
        <end position="369"/>
    </location>
</feature>
<accession>A0ABX1JGV3</accession>
<dbReference type="InterPro" id="IPR037069">
    <property type="entry name" value="AcylCoA_DH/ox_N_sf"/>
</dbReference>
<dbReference type="SUPFAM" id="SSF47203">
    <property type="entry name" value="Acyl-CoA dehydrogenase C-terminal domain-like"/>
    <property type="match status" value="1"/>
</dbReference>
<dbReference type="InterPro" id="IPR036250">
    <property type="entry name" value="AcylCo_DH-like_C"/>
</dbReference>
<dbReference type="InterPro" id="IPR009075">
    <property type="entry name" value="AcylCo_DH/oxidase_C"/>
</dbReference>
<keyword evidence="5 6" id="KW-0560">Oxidoreductase</keyword>
<evidence type="ECO:0000256" key="6">
    <source>
        <dbReference type="RuleBase" id="RU362125"/>
    </source>
</evidence>
<dbReference type="Pfam" id="PF02770">
    <property type="entry name" value="Acyl-CoA_dh_M"/>
    <property type="match status" value="1"/>
</dbReference>
<evidence type="ECO:0000259" key="9">
    <source>
        <dbReference type="Pfam" id="PF02771"/>
    </source>
</evidence>
<reference evidence="10 11" key="1">
    <citation type="submission" date="2020-04" db="EMBL/GenBank/DDBJ databases">
        <title>Novel species.</title>
        <authorList>
            <person name="Teo W.F.A."/>
            <person name="Lipun K."/>
            <person name="Srisuk N."/>
            <person name="Duangmal K."/>
        </authorList>
    </citation>
    <scope>NUCLEOTIDE SEQUENCE [LARGE SCALE GENOMIC DNA]</scope>
    <source>
        <strain evidence="10 11">K13G38</strain>
    </source>
</reference>
<dbReference type="PANTHER" id="PTHR43884">
    <property type="entry name" value="ACYL-COA DEHYDROGENASE"/>
    <property type="match status" value="1"/>
</dbReference>
<comment type="cofactor">
    <cofactor evidence="1 6">
        <name>FAD</name>
        <dbReference type="ChEBI" id="CHEBI:57692"/>
    </cofactor>
</comment>
<evidence type="ECO:0000256" key="2">
    <source>
        <dbReference type="ARBA" id="ARBA00009347"/>
    </source>
</evidence>
<keyword evidence="3 6" id="KW-0285">Flavoprotein</keyword>
<dbReference type="EMBL" id="JAAXLS010000047">
    <property type="protein sequence ID" value="NKQ58059.1"/>
    <property type="molecule type" value="Genomic_DNA"/>
</dbReference>
<dbReference type="PANTHER" id="PTHR43884:SF20">
    <property type="entry name" value="ACYL-COA DEHYDROGENASE FADE28"/>
    <property type="match status" value="1"/>
</dbReference>
<comment type="similarity">
    <text evidence="2 6">Belongs to the acyl-CoA dehydrogenase family.</text>
</comment>
<dbReference type="SUPFAM" id="SSF56645">
    <property type="entry name" value="Acyl-CoA dehydrogenase NM domain-like"/>
    <property type="match status" value="1"/>
</dbReference>
<evidence type="ECO:0000256" key="1">
    <source>
        <dbReference type="ARBA" id="ARBA00001974"/>
    </source>
</evidence>
<dbReference type="Proteomes" id="UP000715441">
    <property type="component" value="Unassembled WGS sequence"/>
</dbReference>
<dbReference type="RefSeq" id="WP_168521519.1">
    <property type="nucleotide sequence ID" value="NZ_JAAXLS010000047.1"/>
</dbReference>
<keyword evidence="4 6" id="KW-0274">FAD</keyword>
<organism evidence="10 11">
    <name type="scientific">Amycolatopsis acididurans</name>
    <dbReference type="NCBI Taxonomy" id="2724524"/>
    <lineage>
        <taxon>Bacteria</taxon>
        <taxon>Bacillati</taxon>
        <taxon>Actinomycetota</taxon>
        <taxon>Actinomycetes</taxon>
        <taxon>Pseudonocardiales</taxon>
        <taxon>Pseudonocardiaceae</taxon>
        <taxon>Amycolatopsis</taxon>
    </lineage>
</organism>
<feature type="domain" description="Acyl-CoA dehydrogenase/oxidase N-terminal" evidence="9">
    <location>
        <begin position="6"/>
        <end position="118"/>
    </location>
</feature>
<keyword evidence="11" id="KW-1185">Reference proteome</keyword>
<evidence type="ECO:0000259" key="7">
    <source>
        <dbReference type="Pfam" id="PF00441"/>
    </source>
</evidence>
<name>A0ABX1JGV3_9PSEU</name>
<evidence type="ECO:0000259" key="8">
    <source>
        <dbReference type="Pfam" id="PF02770"/>
    </source>
</evidence>
<dbReference type="CDD" id="cd00567">
    <property type="entry name" value="ACAD"/>
    <property type="match status" value="1"/>
</dbReference>
<dbReference type="InterPro" id="IPR046373">
    <property type="entry name" value="Acyl-CoA_Oxase/DH_mid-dom_sf"/>
</dbReference>
<feature type="domain" description="Acyl-CoA oxidase/dehydrogenase middle" evidence="8">
    <location>
        <begin position="125"/>
        <end position="209"/>
    </location>
</feature>
<proteinExistence type="inferred from homology"/>
<evidence type="ECO:0000256" key="3">
    <source>
        <dbReference type="ARBA" id="ARBA00022630"/>
    </source>
</evidence>
<sequence>MSLILSAEQEQFRASVRRFLEDTSPETEVRRLMDSADGYDKDVWRAMAGRLGLQGLAIPEEFGGSGFTFVELAIVLEELGRALTCVPYFSSVVLAATLLLASGDEAAKRQYLPGIADGSLLATVALAESSDRWDERGVTLAATASGAGWRLSGEKRYVLDGHIADVVFVAARTPAGVSLFGVDRGAAGLSTELMSTMDKTRKQARVRFSDTPARLVGADGEGWPVVSRTLDVAAVGLAAEQAGGAARVLEMSVDYAKVRVQFGRVIGSYQAIKHKCADMLLEVESARSAAYHGAAAVAGASAELPVVASLAKAYCSEAFTHAASENIHIHGGVGFTWEHPAHLYFKRARTSHALFGGPTYHRELLARRLGI</sequence>
<dbReference type="Pfam" id="PF00441">
    <property type="entry name" value="Acyl-CoA_dh_1"/>
    <property type="match status" value="1"/>
</dbReference>
<dbReference type="Gene3D" id="2.40.110.10">
    <property type="entry name" value="Butyryl-CoA Dehydrogenase, subunit A, domain 2"/>
    <property type="match status" value="1"/>
</dbReference>
<dbReference type="Gene3D" id="1.10.540.10">
    <property type="entry name" value="Acyl-CoA dehydrogenase/oxidase, N-terminal domain"/>
    <property type="match status" value="1"/>
</dbReference>
<comment type="caution">
    <text evidence="10">The sequence shown here is derived from an EMBL/GenBank/DDBJ whole genome shotgun (WGS) entry which is preliminary data.</text>
</comment>
<dbReference type="InterPro" id="IPR013786">
    <property type="entry name" value="AcylCoA_DH/ox_N"/>
</dbReference>
<protein>
    <submittedName>
        <fullName evidence="10">Acyl-CoA/acyl-ACP dehydrogenase</fullName>
    </submittedName>
</protein>
<dbReference type="Gene3D" id="1.20.140.10">
    <property type="entry name" value="Butyryl-CoA Dehydrogenase, subunit A, domain 3"/>
    <property type="match status" value="1"/>
</dbReference>
<evidence type="ECO:0000256" key="5">
    <source>
        <dbReference type="ARBA" id="ARBA00023002"/>
    </source>
</evidence>
<evidence type="ECO:0000256" key="4">
    <source>
        <dbReference type="ARBA" id="ARBA00022827"/>
    </source>
</evidence>
<dbReference type="Pfam" id="PF02771">
    <property type="entry name" value="Acyl-CoA_dh_N"/>
    <property type="match status" value="1"/>
</dbReference>